<evidence type="ECO:0000313" key="3">
    <source>
        <dbReference type="EMBL" id="KAK8080091.1"/>
    </source>
</evidence>
<dbReference type="SMART" id="SM00672">
    <property type="entry name" value="CAP10"/>
    <property type="match status" value="1"/>
</dbReference>
<keyword evidence="1" id="KW-0812">Transmembrane</keyword>
<keyword evidence="1" id="KW-0472">Membrane</keyword>
<comment type="caution">
    <text evidence="3">The sequence shown here is derived from an EMBL/GenBank/DDBJ whole genome shotgun (WGS) entry which is preliminary data.</text>
</comment>
<evidence type="ECO:0000256" key="1">
    <source>
        <dbReference type="SAM" id="Phobius"/>
    </source>
</evidence>
<dbReference type="GeneID" id="92045284"/>
<evidence type="ECO:0000259" key="2">
    <source>
        <dbReference type="SMART" id="SM00672"/>
    </source>
</evidence>
<dbReference type="EMBL" id="JAQQWN010000006">
    <property type="protein sequence ID" value="KAK8080091.1"/>
    <property type="molecule type" value="Genomic_DNA"/>
</dbReference>
<dbReference type="Pfam" id="PF05686">
    <property type="entry name" value="Glyco_transf_90"/>
    <property type="match status" value="1"/>
</dbReference>
<evidence type="ECO:0000313" key="4">
    <source>
        <dbReference type="Proteomes" id="UP001433268"/>
    </source>
</evidence>
<keyword evidence="1" id="KW-1133">Transmembrane helix</keyword>
<reference evidence="3 4" key="1">
    <citation type="submission" date="2023-01" db="EMBL/GenBank/DDBJ databases">
        <title>Analysis of 21 Apiospora genomes using comparative genomics revels a genus with tremendous synthesis potential of carbohydrate active enzymes and secondary metabolites.</title>
        <authorList>
            <person name="Sorensen T."/>
        </authorList>
    </citation>
    <scope>NUCLEOTIDE SEQUENCE [LARGE SCALE GENOMIC DNA]</scope>
    <source>
        <strain evidence="3 4">CBS 114990</strain>
    </source>
</reference>
<keyword evidence="4" id="KW-1185">Reference proteome</keyword>
<dbReference type="InterPro" id="IPR051091">
    <property type="entry name" value="O-Glucosyltr/Glycosyltrsf_90"/>
</dbReference>
<feature type="domain" description="Glycosyl transferase CAP10" evidence="2">
    <location>
        <begin position="194"/>
        <end position="428"/>
    </location>
</feature>
<dbReference type="PANTHER" id="PTHR12203:SF107">
    <property type="entry name" value="GLYCOSYL TRANSFERASE CAP10 DOMAIN-CONTAINING PROTEIN"/>
    <property type="match status" value="1"/>
</dbReference>
<dbReference type="RefSeq" id="XP_066667566.1">
    <property type="nucleotide sequence ID" value="XM_066812224.1"/>
</dbReference>
<feature type="transmembrane region" description="Helical" evidence="1">
    <location>
        <begin position="21"/>
        <end position="38"/>
    </location>
</feature>
<gene>
    <name evidence="3" type="ORF">PG997_007909</name>
</gene>
<organism evidence="3 4">
    <name type="scientific">Apiospora hydei</name>
    <dbReference type="NCBI Taxonomy" id="1337664"/>
    <lineage>
        <taxon>Eukaryota</taxon>
        <taxon>Fungi</taxon>
        <taxon>Dikarya</taxon>
        <taxon>Ascomycota</taxon>
        <taxon>Pezizomycotina</taxon>
        <taxon>Sordariomycetes</taxon>
        <taxon>Xylariomycetidae</taxon>
        <taxon>Amphisphaeriales</taxon>
        <taxon>Apiosporaceae</taxon>
        <taxon>Apiospora</taxon>
    </lineage>
</organism>
<protein>
    <recommendedName>
        <fullName evidence="2">Glycosyl transferase CAP10 domain-containing protein</fullName>
    </recommendedName>
</protein>
<sequence>MAAQGAFALGKSSPDLFRRRALWIALTIMVVFTLSYLSHQRHEDLPSVTLPAVKPAQETEMVEPVEAQEDTEQMEQLEMMEPEPTWEFVVGRDDLNYGLTDEQCDIAFPLLYEELDRAREHLVNLNRTIKEKDIHVDRKGTYDGRTHGEFQVMIHDGELYVIKEVHGEPDRSRGLAALANMYRAISSMGDARRLIPNIEFTFDIEDIAMEGEHNKERIRWTWARPKDNRWLWPMPDFDGWSYPDDGVASYVQFREDVAELETTFPRGWYDKPTQLSWRGSFAQNGDLRRALVKAATGKSWSDVKPIDWHDRKDLMAMQDFCKFQFVAHTEGNSWSGRLRYLHVCDSVPIIHKLIYSAHYYPLLVASGPKQNYVEVNRNFSDLVPKMEELLADPERARAIAAESTRVFRDRYLTPAAEACYWRRMFRTWRSVMDFEPKTHYFHKDGTKKRRGVSWERFSFRQEKSFEHGFFVEDKIKDEEPE</sequence>
<proteinExistence type="predicted"/>
<name>A0ABR1WC48_9PEZI</name>
<accession>A0ABR1WC48</accession>
<dbReference type="PANTHER" id="PTHR12203">
    <property type="entry name" value="KDEL LYS-ASP-GLU-LEU CONTAINING - RELATED"/>
    <property type="match status" value="1"/>
</dbReference>
<dbReference type="Proteomes" id="UP001433268">
    <property type="component" value="Unassembled WGS sequence"/>
</dbReference>
<dbReference type="InterPro" id="IPR006598">
    <property type="entry name" value="CAP10"/>
</dbReference>